<dbReference type="STRING" id="336963.C4JZ01"/>
<evidence type="ECO:0000256" key="1">
    <source>
        <dbReference type="SAM" id="MobiDB-lite"/>
    </source>
</evidence>
<dbReference type="HOGENOM" id="CLU_020422_0_0_1"/>
<dbReference type="eggNOG" id="ENOG502R6VZ">
    <property type="taxonomic scope" value="Eukaryota"/>
</dbReference>
<dbReference type="Proteomes" id="UP000002058">
    <property type="component" value="Unassembled WGS sequence"/>
</dbReference>
<feature type="region of interest" description="Disordered" evidence="1">
    <location>
        <begin position="51"/>
        <end position="94"/>
    </location>
</feature>
<dbReference type="GeneID" id="8440003"/>
<evidence type="ECO:0008006" key="4">
    <source>
        <dbReference type="Google" id="ProtNLM"/>
    </source>
</evidence>
<feature type="compositionally biased region" description="Low complexity" evidence="1">
    <location>
        <begin position="536"/>
        <end position="551"/>
    </location>
</feature>
<dbReference type="InParanoid" id="C4JZ01"/>
<feature type="compositionally biased region" description="Polar residues" evidence="1">
    <location>
        <begin position="126"/>
        <end position="143"/>
    </location>
</feature>
<gene>
    <name evidence="2" type="ORF">UREG_07402</name>
</gene>
<sequence length="658" mass="72443">MSMALPWDTAFSRREACQAVEDLMASMSVLNSVQMASDLFYYEPITPPSALPARQSSSTVHSRSTSGSSIYTLDSSPESFVTNHTTPNRSPAYYQHGRTLLPKIRPQDLVHEPASNRGPHRHRKALSSTLNPPGFTPYSSGRPSTYRAAGDPTMLVAPISTASFVGAHHGPGLTSPIAMAPVGSRKRVAHSRNVSASSIDESTLNRYGYPTYRQLPKYVPQCSSTNPVSTAEATYPSYLPLPQEPPVRQSHASAKGPFFISDDTRKAFDATQVTIKDPPVYTSSSTTLVEYLTGPTQAINLVQNVSYNPSRLNQTHFWWDVRNLRRWSSFSLPTLNDIPNFTKLLTTEIPQSLTPPANVSSSRLSPESELALADLIRDIYAPRVNAALRVSQGHDSMTLYPAPDAVSDHENGPHFLANYPTDTETTASGAPRGRVVGLVKSFDRWNTGMRNEQPHRRVEYLNGLSHLQKCMREHSCRYGFIMTEIELVCVRAGCDEGDDVPYFGYLELAPPIATKTSSASYNPLAASSLERTLSSDSYQSSDYSGSSRSASPDQVRSSSGLSGPFTATLALYYLLMLSKAVPLPGQPSWHLNVGGPGALTRQRVLAEGKDKWIPDPQQRERREAKRIRGWVLPQDPWHRREGGGANRAKAAKAKKWHK</sequence>
<reference evidence="3" key="1">
    <citation type="journal article" date="2009" name="Genome Res.">
        <title>Comparative genomic analyses of the human fungal pathogens Coccidioides and their relatives.</title>
        <authorList>
            <person name="Sharpton T.J."/>
            <person name="Stajich J.E."/>
            <person name="Rounsley S.D."/>
            <person name="Gardner M.J."/>
            <person name="Wortman J.R."/>
            <person name="Jordar V.S."/>
            <person name="Maiti R."/>
            <person name="Kodira C.D."/>
            <person name="Neafsey D.E."/>
            <person name="Zeng Q."/>
            <person name="Hung C.-Y."/>
            <person name="McMahan C."/>
            <person name="Muszewska A."/>
            <person name="Grynberg M."/>
            <person name="Mandel M.A."/>
            <person name="Kellner E.M."/>
            <person name="Barker B.M."/>
            <person name="Galgiani J.N."/>
            <person name="Orbach M.J."/>
            <person name="Kirkland T.N."/>
            <person name="Cole G.T."/>
            <person name="Henn M.R."/>
            <person name="Birren B.W."/>
            <person name="Taylor J.W."/>
        </authorList>
    </citation>
    <scope>NUCLEOTIDE SEQUENCE [LARGE SCALE GENOMIC DNA]</scope>
    <source>
        <strain evidence="3">UAMH 1704</strain>
    </source>
</reference>
<feature type="region of interest" description="Disordered" evidence="1">
    <location>
        <begin position="635"/>
        <end position="658"/>
    </location>
</feature>
<dbReference type="RefSeq" id="XP_002582629.1">
    <property type="nucleotide sequence ID" value="XM_002582583.1"/>
</dbReference>
<dbReference type="OMA" id="PTRGMHD"/>
<feature type="region of interest" description="Disordered" evidence="1">
    <location>
        <begin position="536"/>
        <end position="560"/>
    </location>
</feature>
<evidence type="ECO:0000313" key="2">
    <source>
        <dbReference type="EMBL" id="EEP82537.1"/>
    </source>
</evidence>
<feature type="compositionally biased region" description="Polar residues" evidence="1">
    <location>
        <begin position="70"/>
        <end position="89"/>
    </location>
</feature>
<dbReference type="OrthoDB" id="5300765at2759"/>
<proteinExistence type="predicted"/>
<dbReference type="AlphaFoldDB" id="C4JZ01"/>
<protein>
    <recommendedName>
        <fullName evidence="4">Sialidase</fullName>
    </recommendedName>
</protein>
<dbReference type="VEuPathDB" id="FungiDB:UREG_07402"/>
<dbReference type="EMBL" id="CH476619">
    <property type="protein sequence ID" value="EEP82537.1"/>
    <property type="molecule type" value="Genomic_DNA"/>
</dbReference>
<feature type="compositionally biased region" description="Low complexity" evidence="1">
    <location>
        <begin position="56"/>
        <end position="69"/>
    </location>
</feature>
<dbReference type="KEGG" id="ure:UREG_07402"/>
<feature type="compositionally biased region" description="Basic residues" evidence="1">
    <location>
        <begin position="649"/>
        <end position="658"/>
    </location>
</feature>
<name>C4JZ01_UNCRE</name>
<keyword evidence="3" id="KW-1185">Reference proteome</keyword>
<evidence type="ECO:0000313" key="3">
    <source>
        <dbReference type="Proteomes" id="UP000002058"/>
    </source>
</evidence>
<accession>C4JZ01</accession>
<feature type="region of interest" description="Disordered" evidence="1">
    <location>
        <begin position="112"/>
        <end position="146"/>
    </location>
</feature>
<organism evidence="2 3">
    <name type="scientific">Uncinocarpus reesii (strain UAMH 1704)</name>
    <dbReference type="NCBI Taxonomy" id="336963"/>
    <lineage>
        <taxon>Eukaryota</taxon>
        <taxon>Fungi</taxon>
        <taxon>Dikarya</taxon>
        <taxon>Ascomycota</taxon>
        <taxon>Pezizomycotina</taxon>
        <taxon>Eurotiomycetes</taxon>
        <taxon>Eurotiomycetidae</taxon>
        <taxon>Onygenales</taxon>
        <taxon>Onygenaceae</taxon>
        <taxon>Uncinocarpus</taxon>
    </lineage>
</organism>